<evidence type="ECO:0000256" key="2">
    <source>
        <dbReference type="ARBA" id="ARBA00023015"/>
    </source>
</evidence>
<dbReference type="InterPro" id="IPR007219">
    <property type="entry name" value="XnlR_reg_dom"/>
</dbReference>
<dbReference type="OrthoDB" id="3364175at2759"/>
<dbReference type="PROSITE" id="PS50048">
    <property type="entry name" value="ZN2_CY6_FUNGAL_2"/>
    <property type="match status" value="1"/>
</dbReference>
<feature type="region of interest" description="Disordered" evidence="5">
    <location>
        <begin position="625"/>
        <end position="673"/>
    </location>
</feature>
<evidence type="ECO:0000256" key="1">
    <source>
        <dbReference type="ARBA" id="ARBA00022723"/>
    </source>
</evidence>
<dbReference type="SMART" id="SM00906">
    <property type="entry name" value="Fungal_trans"/>
    <property type="match status" value="1"/>
</dbReference>
<dbReference type="GO" id="GO:0000981">
    <property type="term" value="F:DNA-binding transcription factor activity, RNA polymerase II-specific"/>
    <property type="evidence" value="ECO:0007669"/>
    <property type="project" value="InterPro"/>
</dbReference>
<dbReference type="Gene3D" id="4.10.240.10">
    <property type="entry name" value="Zn(2)-C6 fungal-type DNA-binding domain"/>
    <property type="match status" value="1"/>
</dbReference>
<dbReference type="Proteomes" id="UP000813385">
    <property type="component" value="Unassembled WGS sequence"/>
</dbReference>
<dbReference type="PANTHER" id="PTHR47424:SF2">
    <property type="entry name" value="TRANSCRIPTION FACTOR DOMAIN-CONTAINING PROTEIN-RELATED"/>
    <property type="match status" value="1"/>
</dbReference>
<dbReference type="GO" id="GO:0000435">
    <property type="term" value="P:positive regulation of transcription from RNA polymerase II promoter by galactose"/>
    <property type="evidence" value="ECO:0007669"/>
    <property type="project" value="TreeGrafter"/>
</dbReference>
<dbReference type="InterPro" id="IPR036864">
    <property type="entry name" value="Zn2-C6_fun-type_DNA-bd_sf"/>
</dbReference>
<evidence type="ECO:0000259" key="6">
    <source>
        <dbReference type="PROSITE" id="PS50048"/>
    </source>
</evidence>
<evidence type="ECO:0000256" key="4">
    <source>
        <dbReference type="ARBA" id="ARBA00023242"/>
    </source>
</evidence>
<feature type="domain" description="Zn(2)-C6 fungal-type" evidence="6">
    <location>
        <begin position="43"/>
        <end position="76"/>
    </location>
</feature>
<sequence length="723" mass="80686">MHNCLTALYARAYTTPRCRVRMERRAERRDGASGGSHPTLARACVNCQRRKTRCHRGKAWNEPCSFCARTGKTCSFESPPDRTPLTRKNLEAAEGRCARLEKLLRSLNPDVDIDLALKSSGAQNGGQAGAGGDGEVDNAPPHHYDWHEVALSPEDEPGDDGNDGMAVFATGDTGYLGSSSGSQMLEEIGRSFVKVPSSHSQSPPGRQVQLRQAPLPESPKLPLSQVASQLIDAYFERYNTCYPVIHEETFREKLIARQTHGSLQSISWRVLYYMILTIGHWVSSTEAEHAQAPYYTAARASLSLDMLESGKMEAIQAFLLMGNYLQKRDRTNTGYNFIGLACRMAYGLGLHRELQTEESTIDQEKRRRLFWTMYCFESGFNITTGRPPTLIDGFIDTRIPQNIDDKESSAADVDYPTSHSAIIAQAKLVQTAELVYREYLLARTAGGKMEYRAAEAMERDLSIWRKSLPGYFAPEAEVPSWFQVPRAVVLWKEQNLRILLWRGTQMCHTFLPTRSTAASRCLDVAMQSIHDIAKFCSTHVGPFHQGLTWYATYFIIQATLILHVYGVSSNAPSWNGEEEGRQQDEWRHSMRTAYNCLGFLAQSNKSARRCLEILQRLGVQSQLLPQPSWNEGSSAPPTIGLGPVDSAQPPAQPPAASIDGQFQAGSAPEPAGPYEFQLPSDFGNRFDFDIGPDDPDFRMVLDEMSSDFIDNMPLDLLLGDWNA</sequence>
<gene>
    <name evidence="7" type="ORF">B0T11DRAFT_286078</name>
</gene>
<dbReference type="GO" id="GO:0006351">
    <property type="term" value="P:DNA-templated transcription"/>
    <property type="evidence" value="ECO:0007669"/>
    <property type="project" value="InterPro"/>
</dbReference>
<feature type="compositionally biased region" description="Gly residues" evidence="5">
    <location>
        <begin position="123"/>
        <end position="133"/>
    </location>
</feature>
<dbReference type="GO" id="GO:0000978">
    <property type="term" value="F:RNA polymerase II cis-regulatory region sequence-specific DNA binding"/>
    <property type="evidence" value="ECO:0007669"/>
    <property type="project" value="TreeGrafter"/>
</dbReference>
<dbReference type="SMART" id="SM00066">
    <property type="entry name" value="GAL4"/>
    <property type="match status" value="1"/>
</dbReference>
<keyword evidence="3" id="KW-0804">Transcription</keyword>
<dbReference type="GO" id="GO:0005634">
    <property type="term" value="C:nucleus"/>
    <property type="evidence" value="ECO:0007669"/>
    <property type="project" value="TreeGrafter"/>
</dbReference>
<keyword evidence="8" id="KW-1185">Reference proteome</keyword>
<protein>
    <submittedName>
        <fullName evidence="7">Fungal-specific transcription factor domain-containing protein</fullName>
    </submittedName>
</protein>
<dbReference type="GO" id="GO:0008270">
    <property type="term" value="F:zinc ion binding"/>
    <property type="evidence" value="ECO:0007669"/>
    <property type="project" value="InterPro"/>
</dbReference>
<dbReference type="CDD" id="cd12148">
    <property type="entry name" value="fungal_TF_MHR"/>
    <property type="match status" value="1"/>
</dbReference>
<organism evidence="7 8">
    <name type="scientific">Plectosphaerella cucumerina</name>
    <dbReference type="NCBI Taxonomy" id="40658"/>
    <lineage>
        <taxon>Eukaryota</taxon>
        <taxon>Fungi</taxon>
        <taxon>Dikarya</taxon>
        <taxon>Ascomycota</taxon>
        <taxon>Pezizomycotina</taxon>
        <taxon>Sordariomycetes</taxon>
        <taxon>Hypocreomycetidae</taxon>
        <taxon>Glomerellales</taxon>
        <taxon>Plectosphaerellaceae</taxon>
        <taxon>Plectosphaerella</taxon>
    </lineage>
</organism>
<comment type="caution">
    <text evidence="7">The sequence shown here is derived from an EMBL/GenBank/DDBJ whole genome shotgun (WGS) entry which is preliminary data.</text>
</comment>
<reference evidence="7" key="1">
    <citation type="journal article" date="2021" name="Nat. Commun.">
        <title>Genetic determinants of endophytism in the Arabidopsis root mycobiome.</title>
        <authorList>
            <person name="Mesny F."/>
            <person name="Miyauchi S."/>
            <person name="Thiergart T."/>
            <person name="Pickel B."/>
            <person name="Atanasova L."/>
            <person name="Karlsson M."/>
            <person name="Huettel B."/>
            <person name="Barry K.W."/>
            <person name="Haridas S."/>
            <person name="Chen C."/>
            <person name="Bauer D."/>
            <person name="Andreopoulos W."/>
            <person name="Pangilinan J."/>
            <person name="LaButti K."/>
            <person name="Riley R."/>
            <person name="Lipzen A."/>
            <person name="Clum A."/>
            <person name="Drula E."/>
            <person name="Henrissat B."/>
            <person name="Kohler A."/>
            <person name="Grigoriev I.V."/>
            <person name="Martin F.M."/>
            <person name="Hacquard S."/>
        </authorList>
    </citation>
    <scope>NUCLEOTIDE SEQUENCE</scope>
    <source>
        <strain evidence="7">MPI-CAGE-AT-0016</strain>
    </source>
</reference>
<accession>A0A8K0TCW2</accession>
<dbReference type="CDD" id="cd00067">
    <property type="entry name" value="GAL4"/>
    <property type="match status" value="1"/>
</dbReference>
<dbReference type="EMBL" id="JAGPXD010000004">
    <property type="protein sequence ID" value="KAH7359264.1"/>
    <property type="molecule type" value="Genomic_DNA"/>
</dbReference>
<evidence type="ECO:0000313" key="7">
    <source>
        <dbReference type="EMBL" id="KAH7359264.1"/>
    </source>
</evidence>
<keyword evidence="2" id="KW-0805">Transcription regulation</keyword>
<name>A0A8K0TCW2_9PEZI</name>
<dbReference type="Pfam" id="PF04082">
    <property type="entry name" value="Fungal_trans"/>
    <property type="match status" value="1"/>
</dbReference>
<feature type="compositionally biased region" description="Polar residues" evidence="5">
    <location>
        <begin position="625"/>
        <end position="636"/>
    </location>
</feature>
<feature type="region of interest" description="Disordered" evidence="5">
    <location>
        <begin position="122"/>
        <end position="143"/>
    </location>
</feature>
<keyword evidence="4" id="KW-0539">Nucleus</keyword>
<dbReference type="InterPro" id="IPR051127">
    <property type="entry name" value="Fungal_SecMet_Regulators"/>
</dbReference>
<dbReference type="SUPFAM" id="SSF57701">
    <property type="entry name" value="Zn2/Cys6 DNA-binding domain"/>
    <property type="match status" value="1"/>
</dbReference>
<dbReference type="InterPro" id="IPR001138">
    <property type="entry name" value="Zn2Cys6_DnaBD"/>
</dbReference>
<dbReference type="Pfam" id="PF00172">
    <property type="entry name" value="Zn_clus"/>
    <property type="match status" value="1"/>
</dbReference>
<evidence type="ECO:0000256" key="5">
    <source>
        <dbReference type="SAM" id="MobiDB-lite"/>
    </source>
</evidence>
<evidence type="ECO:0000313" key="8">
    <source>
        <dbReference type="Proteomes" id="UP000813385"/>
    </source>
</evidence>
<proteinExistence type="predicted"/>
<dbReference type="AlphaFoldDB" id="A0A8K0TCW2"/>
<dbReference type="PANTHER" id="PTHR47424">
    <property type="entry name" value="REGULATORY PROTEIN GAL4"/>
    <property type="match status" value="1"/>
</dbReference>
<evidence type="ECO:0000256" key="3">
    <source>
        <dbReference type="ARBA" id="ARBA00023163"/>
    </source>
</evidence>
<keyword evidence="1" id="KW-0479">Metal-binding</keyword>